<feature type="transmembrane region" description="Helical" evidence="7">
    <location>
        <begin position="138"/>
        <end position="157"/>
    </location>
</feature>
<evidence type="ECO:0000256" key="1">
    <source>
        <dbReference type="ARBA" id="ARBA00004191"/>
    </source>
</evidence>
<feature type="chain" id="PRO_5002747194" description="Hydrophobin" evidence="6">
    <location>
        <begin position="22"/>
        <end position="163"/>
    </location>
</feature>
<keyword evidence="6" id="KW-0732">Signal</keyword>
<keyword evidence="5 6" id="KW-1015">Disulfide bond</keyword>
<name>B0DG08_LACBS</name>
<dbReference type="GO" id="GO:0009277">
    <property type="term" value="C:fungal-type cell wall"/>
    <property type="evidence" value="ECO:0007669"/>
    <property type="project" value="InterPro"/>
</dbReference>
<evidence type="ECO:0000256" key="4">
    <source>
        <dbReference type="ARBA" id="ARBA00022525"/>
    </source>
</evidence>
<dbReference type="InterPro" id="IPR001338">
    <property type="entry name" value="Class_I_Hydrophobin"/>
</dbReference>
<evidence type="ECO:0000256" key="7">
    <source>
        <dbReference type="SAM" id="Phobius"/>
    </source>
</evidence>
<comment type="subcellular location">
    <subcellularLocation>
        <location evidence="1 6">Secreted</location>
        <location evidence="1 6">Cell wall</location>
    </subcellularLocation>
</comment>
<evidence type="ECO:0000256" key="3">
    <source>
        <dbReference type="ARBA" id="ARBA00022512"/>
    </source>
</evidence>
<dbReference type="Pfam" id="PF01185">
    <property type="entry name" value="Hydrophobin"/>
    <property type="match status" value="1"/>
</dbReference>
<evidence type="ECO:0000313" key="9">
    <source>
        <dbReference type="Proteomes" id="UP000001194"/>
    </source>
</evidence>
<keyword evidence="7" id="KW-1133">Transmembrane helix</keyword>
<dbReference type="GO" id="GO:0005199">
    <property type="term" value="F:structural constituent of cell wall"/>
    <property type="evidence" value="ECO:0007669"/>
    <property type="project" value="InterPro"/>
</dbReference>
<dbReference type="STRING" id="486041.B0DG08"/>
<evidence type="ECO:0000256" key="2">
    <source>
        <dbReference type="ARBA" id="ARBA00010446"/>
    </source>
</evidence>
<keyword evidence="7" id="KW-0472">Membrane</keyword>
<keyword evidence="4 6" id="KW-0964">Secreted</keyword>
<dbReference type="CDD" id="cd23507">
    <property type="entry name" value="hydrophobin_I"/>
    <property type="match status" value="1"/>
</dbReference>
<dbReference type="GeneID" id="6078592"/>
<organism evidence="9">
    <name type="scientific">Laccaria bicolor (strain S238N-H82 / ATCC MYA-4686)</name>
    <name type="common">Bicoloured deceiver</name>
    <name type="synonym">Laccaria laccata var. bicolor</name>
    <dbReference type="NCBI Taxonomy" id="486041"/>
    <lineage>
        <taxon>Eukaryota</taxon>
        <taxon>Fungi</taxon>
        <taxon>Dikarya</taxon>
        <taxon>Basidiomycota</taxon>
        <taxon>Agaricomycotina</taxon>
        <taxon>Agaricomycetes</taxon>
        <taxon>Agaricomycetidae</taxon>
        <taxon>Agaricales</taxon>
        <taxon>Agaricineae</taxon>
        <taxon>Hydnangiaceae</taxon>
        <taxon>Laccaria</taxon>
    </lineage>
</organism>
<feature type="signal peptide" evidence="6">
    <location>
        <begin position="1"/>
        <end position="21"/>
    </location>
</feature>
<dbReference type="AlphaFoldDB" id="B0DG08"/>
<gene>
    <name evidence="8" type="primary">LbH3</name>
    <name evidence="8" type="ORF">LACBIDRAFT_328798</name>
</gene>
<keyword evidence="7" id="KW-0812">Transmembrane</keyword>
<dbReference type="RefSeq" id="XP_001882929.1">
    <property type="nucleotide sequence ID" value="XM_001882894.1"/>
</dbReference>
<evidence type="ECO:0000313" key="8">
    <source>
        <dbReference type="EMBL" id="EDR06557.1"/>
    </source>
</evidence>
<proteinExistence type="inferred from homology"/>
<evidence type="ECO:0000256" key="5">
    <source>
        <dbReference type="ARBA" id="ARBA00023157"/>
    </source>
</evidence>
<keyword evidence="9" id="KW-1185">Reference proteome</keyword>
<dbReference type="HOGENOM" id="CLU_105134_1_1_1"/>
<accession>B0DG08</accession>
<dbReference type="OrthoDB" id="4225815at2759"/>
<evidence type="ECO:0000256" key="6">
    <source>
        <dbReference type="RuleBase" id="RU365009"/>
    </source>
</evidence>
<comment type="similarity">
    <text evidence="2 6">Belongs to the fungal hydrophobin family.</text>
</comment>
<reference evidence="8 9" key="1">
    <citation type="journal article" date="2008" name="Nature">
        <title>The genome of Laccaria bicolor provides insights into mycorrhizal symbiosis.</title>
        <authorList>
            <person name="Martin F."/>
            <person name="Aerts A."/>
            <person name="Ahren D."/>
            <person name="Brun A."/>
            <person name="Danchin E.G.J."/>
            <person name="Duchaussoy F."/>
            <person name="Gibon J."/>
            <person name="Kohler A."/>
            <person name="Lindquist E."/>
            <person name="Pereda V."/>
            <person name="Salamov A."/>
            <person name="Shapiro H.J."/>
            <person name="Wuyts J."/>
            <person name="Blaudez D."/>
            <person name="Buee M."/>
            <person name="Brokstein P."/>
            <person name="Canbaeck B."/>
            <person name="Cohen D."/>
            <person name="Courty P.E."/>
            <person name="Coutinho P.M."/>
            <person name="Delaruelle C."/>
            <person name="Detter J.C."/>
            <person name="Deveau A."/>
            <person name="DiFazio S."/>
            <person name="Duplessis S."/>
            <person name="Fraissinet-Tachet L."/>
            <person name="Lucic E."/>
            <person name="Frey-Klett P."/>
            <person name="Fourrey C."/>
            <person name="Feussner I."/>
            <person name="Gay G."/>
            <person name="Grimwood J."/>
            <person name="Hoegger P.J."/>
            <person name="Jain P."/>
            <person name="Kilaru S."/>
            <person name="Labbe J."/>
            <person name="Lin Y.C."/>
            <person name="Legue V."/>
            <person name="Le Tacon F."/>
            <person name="Marmeisse R."/>
            <person name="Melayah D."/>
            <person name="Montanini B."/>
            <person name="Muratet M."/>
            <person name="Nehls U."/>
            <person name="Niculita-Hirzel H."/>
            <person name="Oudot-Le Secq M.P."/>
            <person name="Peter M."/>
            <person name="Quesneville H."/>
            <person name="Rajashekar B."/>
            <person name="Reich M."/>
            <person name="Rouhier N."/>
            <person name="Schmutz J."/>
            <person name="Yin T."/>
            <person name="Chalot M."/>
            <person name="Henrissat B."/>
            <person name="Kuees U."/>
            <person name="Lucas S."/>
            <person name="Van de Peer Y."/>
            <person name="Podila G.K."/>
            <person name="Polle A."/>
            <person name="Pukkila P.J."/>
            <person name="Richardson P.M."/>
            <person name="Rouze P."/>
            <person name="Sanders I.R."/>
            <person name="Stajich J.E."/>
            <person name="Tunlid A."/>
            <person name="Tuskan G."/>
            <person name="Grigoriev I.V."/>
        </authorList>
    </citation>
    <scope>NUCLEOTIDE SEQUENCE [LARGE SCALE GENOMIC DNA]</scope>
    <source>
        <strain evidence="9">S238N-H82 / ATCC MYA-4686</strain>
    </source>
</reference>
<sequence>MKFSRLSTALVLLAFGAAVSATQTVTATTYAPVPTPMPASLCPPPDLWCCNNTQPVNGGIIAPLLAILGIVVVPITTLCGAGCTSINYLGIGAGGMCTAQPVCCQYNNFSGVVVIGCIPVTLGISARRSAQYVFLKSFVTMLSCTSTPVSVYVFGIYDLHGHD</sequence>
<keyword evidence="3 6" id="KW-0134">Cell wall</keyword>
<dbReference type="InParanoid" id="B0DG08"/>
<dbReference type="SMART" id="SM00075">
    <property type="entry name" value="HYDRO"/>
    <property type="match status" value="1"/>
</dbReference>
<dbReference type="EMBL" id="DS547108">
    <property type="protein sequence ID" value="EDR06557.1"/>
    <property type="molecule type" value="Genomic_DNA"/>
</dbReference>
<dbReference type="Proteomes" id="UP000001194">
    <property type="component" value="Unassembled WGS sequence"/>
</dbReference>
<protein>
    <recommendedName>
        <fullName evidence="6">Hydrophobin</fullName>
    </recommendedName>
</protein>
<dbReference type="KEGG" id="lbc:LACBIDRAFT_328798"/>